<proteinExistence type="predicted"/>
<keyword evidence="3" id="KW-1185">Reference proteome</keyword>
<dbReference type="RefSeq" id="WP_378050546.1">
    <property type="nucleotide sequence ID" value="NZ_JBHMDN010000028.1"/>
</dbReference>
<dbReference type="Proteomes" id="UP001596378">
    <property type="component" value="Unassembled WGS sequence"/>
</dbReference>
<feature type="region of interest" description="Disordered" evidence="1">
    <location>
        <begin position="271"/>
        <end position="334"/>
    </location>
</feature>
<name>A0ABW2F8F2_9BACL</name>
<evidence type="ECO:0000313" key="3">
    <source>
        <dbReference type="Proteomes" id="UP001596378"/>
    </source>
</evidence>
<evidence type="ECO:0000313" key="2">
    <source>
        <dbReference type="EMBL" id="MFC7147265.1"/>
    </source>
</evidence>
<dbReference type="CDD" id="cd11614">
    <property type="entry name" value="SAF_CpaB_FlgA_like"/>
    <property type="match status" value="1"/>
</dbReference>
<accession>A0ABW2F8F2</accession>
<evidence type="ECO:0000256" key="1">
    <source>
        <dbReference type="SAM" id="MobiDB-lite"/>
    </source>
</evidence>
<comment type="caution">
    <text evidence="2">The sequence shown here is derived from an EMBL/GenBank/DDBJ whole genome shotgun (WGS) entry which is preliminary data.</text>
</comment>
<reference evidence="3" key="1">
    <citation type="journal article" date="2019" name="Int. J. Syst. Evol. Microbiol.">
        <title>The Global Catalogue of Microorganisms (GCM) 10K type strain sequencing project: providing services to taxonomists for standard genome sequencing and annotation.</title>
        <authorList>
            <consortium name="The Broad Institute Genomics Platform"/>
            <consortium name="The Broad Institute Genome Sequencing Center for Infectious Disease"/>
            <person name="Wu L."/>
            <person name="Ma J."/>
        </authorList>
    </citation>
    <scope>NUCLEOTIDE SEQUENCE [LARGE SCALE GENOMIC DNA]</scope>
    <source>
        <strain evidence="3">KCTC 12907</strain>
    </source>
</reference>
<feature type="compositionally biased region" description="Basic and acidic residues" evidence="1">
    <location>
        <begin position="283"/>
        <end position="307"/>
    </location>
</feature>
<evidence type="ECO:0008006" key="4">
    <source>
        <dbReference type="Google" id="ProtNLM"/>
    </source>
</evidence>
<sequence>MNMEWNWKSILIVSLAAVVFLGTNIGQYYAIWQPKQEKMKTAYEGQIDDLQAKLDAIGPMVPIWTVAEDAPDLYPGKVVEHSDLAYQEIPESLLNRSFILEPDTIVGKYYKIALHGGTPLSMDLVMNEPLEDTIREFDVVASMLPIGLKVGDYVDYRIVYPLGEDFIVLTHKRIEAINDKTIKFKLNETEIHYYQAALIDYLLNKDKGSILYMAKYVEPGLQKPATEYYAIPANIEAVMLADPNILEKIDGDMNATMRKLIEAGIGNVSDEDGNKIASGRSEIAGKIDSGDKEAKDQEKARLEDQQKQQEQGQTQQPYVPPEDTSSNFERGVVE</sequence>
<dbReference type="EMBL" id="JBHTAI010000001">
    <property type="protein sequence ID" value="MFC7147265.1"/>
    <property type="molecule type" value="Genomic_DNA"/>
</dbReference>
<gene>
    <name evidence="2" type="ORF">ACFQMJ_01850</name>
</gene>
<protein>
    <recommendedName>
        <fullName evidence="4">SAF domain-containing protein</fullName>
    </recommendedName>
</protein>
<organism evidence="2 3">
    <name type="scientific">Cohnella cellulosilytica</name>
    <dbReference type="NCBI Taxonomy" id="986710"/>
    <lineage>
        <taxon>Bacteria</taxon>
        <taxon>Bacillati</taxon>
        <taxon>Bacillota</taxon>
        <taxon>Bacilli</taxon>
        <taxon>Bacillales</taxon>
        <taxon>Paenibacillaceae</taxon>
        <taxon>Cohnella</taxon>
    </lineage>
</organism>